<dbReference type="SUPFAM" id="SSF54665">
    <property type="entry name" value="CO dehydrogenase molybdoprotein N-domain-like"/>
    <property type="match status" value="1"/>
</dbReference>
<dbReference type="GO" id="GO:0005506">
    <property type="term" value="F:iron ion binding"/>
    <property type="evidence" value="ECO:0007669"/>
    <property type="project" value="InterPro"/>
</dbReference>
<evidence type="ECO:0000256" key="1">
    <source>
        <dbReference type="ARBA" id="ARBA00022505"/>
    </source>
</evidence>
<dbReference type="Gene3D" id="3.90.1170.50">
    <property type="entry name" value="Aldehyde oxidase/xanthine dehydrogenase, a/b hammerhead"/>
    <property type="match status" value="1"/>
</dbReference>
<evidence type="ECO:0000259" key="3">
    <source>
        <dbReference type="SMART" id="SM01008"/>
    </source>
</evidence>
<dbReference type="GO" id="GO:0016491">
    <property type="term" value="F:oxidoreductase activity"/>
    <property type="evidence" value="ECO:0007669"/>
    <property type="project" value="UniProtKB-KW"/>
</dbReference>
<keyword evidence="5" id="KW-1185">Reference proteome</keyword>
<dbReference type="InterPro" id="IPR037165">
    <property type="entry name" value="AldOxase/xan_DH_Mopterin-bd_sf"/>
</dbReference>
<dbReference type="Pfam" id="PF20256">
    <property type="entry name" value="MoCoBD_2"/>
    <property type="match status" value="2"/>
</dbReference>
<dbReference type="EMBL" id="CP046522">
    <property type="protein sequence ID" value="QGU94744.1"/>
    <property type="molecule type" value="Genomic_DNA"/>
</dbReference>
<reference evidence="4 5" key="1">
    <citation type="submission" date="2019-12" db="EMBL/GenBank/DDBJ databases">
        <title>Genome sequenceing of Clostridium bovifaecis.</title>
        <authorList>
            <person name="Yao Y."/>
        </authorList>
    </citation>
    <scope>NUCLEOTIDE SEQUENCE [LARGE SCALE GENOMIC DNA]</scope>
    <source>
        <strain evidence="4 5">BXX</strain>
    </source>
</reference>
<dbReference type="InterPro" id="IPR016208">
    <property type="entry name" value="Ald_Oxase/xanthine_DH-like"/>
</dbReference>
<accession>A0A6I6F0E7</accession>
<dbReference type="Proteomes" id="UP000422764">
    <property type="component" value="Chromosome"/>
</dbReference>
<dbReference type="Pfam" id="PF02738">
    <property type="entry name" value="MoCoBD_1"/>
    <property type="match status" value="1"/>
</dbReference>
<organism evidence="4 5">
    <name type="scientific">Clostridium bovifaecis</name>
    <dbReference type="NCBI Taxonomy" id="2184719"/>
    <lineage>
        <taxon>Bacteria</taxon>
        <taxon>Bacillati</taxon>
        <taxon>Bacillota</taxon>
        <taxon>Clostridia</taxon>
        <taxon>Eubacteriales</taxon>
        <taxon>Clostridiaceae</taxon>
        <taxon>Clostridium</taxon>
    </lineage>
</organism>
<evidence type="ECO:0000313" key="4">
    <source>
        <dbReference type="EMBL" id="QGU94744.1"/>
    </source>
</evidence>
<keyword evidence="2" id="KW-0560">Oxidoreductase</keyword>
<dbReference type="PANTHER" id="PTHR11908">
    <property type="entry name" value="XANTHINE DEHYDROGENASE"/>
    <property type="match status" value="1"/>
</dbReference>
<dbReference type="Pfam" id="PF01315">
    <property type="entry name" value="Ald_Xan_dh_C"/>
    <property type="match status" value="1"/>
</dbReference>
<dbReference type="InterPro" id="IPR000674">
    <property type="entry name" value="Ald_Oxase/Xan_DH_a/b"/>
</dbReference>
<proteinExistence type="predicted"/>
<gene>
    <name evidence="4" type="ORF">GOM49_06210</name>
</gene>
<protein>
    <submittedName>
        <fullName evidence="4">Molybdopterin-dependent oxidoreductase</fullName>
    </submittedName>
</protein>
<dbReference type="Gene3D" id="3.30.365.10">
    <property type="entry name" value="Aldehyde oxidase/xanthine dehydrogenase, molybdopterin binding domain"/>
    <property type="match status" value="4"/>
</dbReference>
<dbReference type="InterPro" id="IPR036856">
    <property type="entry name" value="Ald_Oxase/Xan_DH_a/b_sf"/>
</dbReference>
<keyword evidence="1" id="KW-0500">Molybdenum</keyword>
<evidence type="ECO:0000256" key="2">
    <source>
        <dbReference type="ARBA" id="ARBA00023002"/>
    </source>
</evidence>
<feature type="domain" description="Aldehyde oxidase/xanthine dehydrogenase a/b hammerhead" evidence="3">
    <location>
        <begin position="21"/>
        <end position="124"/>
    </location>
</feature>
<dbReference type="InterPro" id="IPR046867">
    <property type="entry name" value="AldOxase/xan_DH_MoCoBD2"/>
</dbReference>
<sequence>MLEDYSISKPVRRIDVPDKIAGKAKYIADYHIDGMLYAKTLRSTEARAKIMEIKYPKVPKGYYIVDKNDVQGKNFVKVIIDDQPFFAEGTVNYIGEPIALVVGPDKKEVLNILSRIEVKYEKLDPILSIEEGLEKSKEPIYGENNCFADYKYSKGDIEEAKHKSKYIVEGEYETGYQEQLYLEPQGVIAEYRNGKVTIYGSLQCPYYVKAAVEQCLGFEEDRVQIIQAVTGGGFGGKEDYPSVLAGQAACAAIKTKKPVQLVLDRDEDLEVTPKRHPSKINIISYIDENYKILGSEVDIKLDAGAYSGLSNVVLQRTMFAAIGTYNVENVIVTGKTIATNTVVNGAFRGFGAPQAVFAVEMHMEHISKQLGIDSLKLKLKNLIRTGDKSSTGGTFRDRVLLREMIDRVVEMSSYTEKLKSFEKEDRNEGKLKGIGLSLFFHGGGFTGSGERDHIKAKVKLVKYPDERVEILVANVEMGQGAQTVLRKIVSHTLRISLDKVIYNNPDTDRVPNSGPTVASRTTVVVGKLLKDAADELKKRWNEEGCIEIITQYKHPEGFLWDDEHFVGDAYNSYSWGVNAVEVELDPITYEPTIKGVWAVFDIGNAIDERIVKGQIEGGILQGLGYGGMEVMERRNGRLMQRSNTDYIIPTSKDAPKIKSELICEPYGNGPFGAKGLGELTLVGAPTAYALAIENAAKIQINKIPVRPEHLMEVIYNGE</sequence>
<dbReference type="InterPro" id="IPR008274">
    <property type="entry name" value="AldOxase/xan_DH_MoCoBD1"/>
</dbReference>
<dbReference type="SMART" id="SM01008">
    <property type="entry name" value="Ald_Xan_dh_C"/>
    <property type="match status" value="1"/>
</dbReference>
<dbReference type="AlphaFoldDB" id="A0A6I6F0E7"/>
<dbReference type="SUPFAM" id="SSF56003">
    <property type="entry name" value="Molybdenum cofactor-binding domain"/>
    <property type="match status" value="1"/>
</dbReference>
<evidence type="ECO:0000313" key="5">
    <source>
        <dbReference type="Proteomes" id="UP000422764"/>
    </source>
</evidence>
<name>A0A6I6F0E7_9CLOT</name>
<dbReference type="PANTHER" id="PTHR11908:SF132">
    <property type="entry name" value="ALDEHYDE OXIDASE 1-RELATED"/>
    <property type="match status" value="1"/>
</dbReference>